<dbReference type="AlphaFoldDB" id="A0A6M8NJS3"/>
<dbReference type="Proteomes" id="UP000290378">
    <property type="component" value="Unassembled WGS sequence"/>
</dbReference>
<dbReference type="Pfam" id="PF00465">
    <property type="entry name" value="Fe-ADH"/>
    <property type="match status" value="1"/>
</dbReference>
<dbReference type="InterPro" id="IPR044731">
    <property type="entry name" value="BDH-like"/>
</dbReference>
<feature type="domain" description="Alcohol dehydrogenase iron-type/glycerol dehydrogenase GldA" evidence="3">
    <location>
        <begin position="8"/>
        <end position="171"/>
    </location>
</feature>
<dbReference type="PANTHER" id="PTHR43633">
    <property type="entry name" value="ALCOHOL DEHYDROGENASE YQHD"/>
    <property type="match status" value="1"/>
</dbReference>
<keyword evidence="6" id="KW-1185">Reference proteome</keyword>
<dbReference type="SUPFAM" id="SSF56796">
    <property type="entry name" value="Dehydroquinate synthase-like"/>
    <property type="match status" value="1"/>
</dbReference>
<dbReference type="CDD" id="cd08187">
    <property type="entry name" value="BDH"/>
    <property type="match status" value="1"/>
</dbReference>
<evidence type="ECO:0000313" key="5">
    <source>
        <dbReference type="EMBL" id="RXI41644.1"/>
    </source>
</evidence>
<dbReference type="InterPro" id="IPR001670">
    <property type="entry name" value="ADH_Fe/GldA"/>
</dbReference>
<dbReference type="GO" id="GO:0005829">
    <property type="term" value="C:cytosol"/>
    <property type="evidence" value="ECO:0007669"/>
    <property type="project" value="TreeGrafter"/>
</dbReference>
<dbReference type="FunFam" id="3.40.50.1970:FF:000003">
    <property type="entry name" value="Alcohol dehydrogenase, iron-containing"/>
    <property type="match status" value="1"/>
</dbReference>
<keyword evidence="2" id="KW-0560">Oxidoreductase</keyword>
<evidence type="ECO:0000259" key="4">
    <source>
        <dbReference type="Pfam" id="PF25137"/>
    </source>
</evidence>
<dbReference type="Gene3D" id="3.40.50.1970">
    <property type="match status" value="1"/>
</dbReference>
<evidence type="ECO:0000256" key="2">
    <source>
        <dbReference type="ARBA" id="ARBA00023002"/>
    </source>
</evidence>
<dbReference type="GO" id="GO:1990362">
    <property type="term" value="F:butanol dehydrogenase (NAD+) activity"/>
    <property type="evidence" value="ECO:0007669"/>
    <property type="project" value="InterPro"/>
</dbReference>
<dbReference type="EMBL" id="NXII01000006">
    <property type="protein sequence ID" value="RXI41644.1"/>
    <property type="molecule type" value="Genomic_DNA"/>
</dbReference>
<proteinExistence type="inferred from homology"/>
<protein>
    <submittedName>
        <fullName evidence="5">NADH-dependent alcohol dehydrogenase</fullName>
    </submittedName>
</protein>
<dbReference type="GO" id="GO:0008106">
    <property type="term" value="F:alcohol dehydrogenase (NADP+) activity"/>
    <property type="evidence" value="ECO:0007669"/>
    <property type="project" value="TreeGrafter"/>
</dbReference>
<reference evidence="5 6" key="1">
    <citation type="submission" date="2017-09" db="EMBL/GenBank/DDBJ databases">
        <title>Genomics of the genus Arcobacter.</title>
        <authorList>
            <person name="Perez-Cataluna A."/>
            <person name="Figueras M.J."/>
            <person name="Salas-Masso N."/>
        </authorList>
    </citation>
    <scope>NUCLEOTIDE SEQUENCE [LARGE SCALE GENOMIC DNA]</scope>
    <source>
        <strain evidence="5 6">CECT 7834</strain>
    </source>
</reference>
<dbReference type="Gene3D" id="1.20.1090.10">
    <property type="entry name" value="Dehydroquinate synthase-like - alpha domain"/>
    <property type="match status" value="1"/>
</dbReference>
<evidence type="ECO:0000259" key="3">
    <source>
        <dbReference type="Pfam" id="PF00465"/>
    </source>
</evidence>
<accession>A0A6M8NJS3</accession>
<dbReference type="Pfam" id="PF25137">
    <property type="entry name" value="ADH_Fe_C"/>
    <property type="match status" value="1"/>
</dbReference>
<dbReference type="RefSeq" id="WP_129013316.1">
    <property type="nucleotide sequence ID" value="NZ_CBCSEI010000007.1"/>
</dbReference>
<feature type="domain" description="Fe-containing alcohol dehydrogenase-like C-terminal" evidence="4">
    <location>
        <begin position="184"/>
        <end position="373"/>
    </location>
</feature>
<evidence type="ECO:0000256" key="1">
    <source>
        <dbReference type="ARBA" id="ARBA00007358"/>
    </source>
</evidence>
<comment type="caution">
    <text evidence="5">The sequence shown here is derived from an EMBL/GenBank/DDBJ whole genome shotgun (WGS) entry which is preliminary data.</text>
</comment>
<organism evidence="5 6">
    <name type="scientific">Arcobacter cloacae</name>
    <dbReference type="NCBI Taxonomy" id="1054034"/>
    <lineage>
        <taxon>Bacteria</taxon>
        <taxon>Pseudomonadati</taxon>
        <taxon>Campylobacterota</taxon>
        <taxon>Epsilonproteobacteria</taxon>
        <taxon>Campylobacterales</taxon>
        <taxon>Arcobacteraceae</taxon>
        <taxon>Arcobacter</taxon>
    </lineage>
</organism>
<dbReference type="GO" id="GO:0046872">
    <property type="term" value="F:metal ion binding"/>
    <property type="evidence" value="ECO:0007669"/>
    <property type="project" value="InterPro"/>
</dbReference>
<dbReference type="GO" id="GO:1990002">
    <property type="term" value="F:methylglyoxal reductase (NADPH) (acetol producing) activity"/>
    <property type="evidence" value="ECO:0007669"/>
    <property type="project" value="TreeGrafter"/>
</dbReference>
<gene>
    <name evidence="5" type="ORF">CP963_05930</name>
</gene>
<evidence type="ECO:0000313" key="6">
    <source>
        <dbReference type="Proteomes" id="UP000290378"/>
    </source>
</evidence>
<comment type="similarity">
    <text evidence="1">Belongs to the iron-containing alcohol dehydrogenase family.</text>
</comment>
<dbReference type="InterPro" id="IPR056798">
    <property type="entry name" value="ADH_Fe_C"/>
</dbReference>
<dbReference type="PANTHER" id="PTHR43633:SF1">
    <property type="entry name" value="ALCOHOL DEHYDROGENASE YQHD"/>
    <property type="match status" value="1"/>
</dbReference>
<name>A0A6M8NJS3_9BACT</name>
<sequence length="377" mass="42018">MKYTYFNPTAVEFGEGKIESIVNYIDKNQKILVVYGGGSIKKNGVFEQVSKALKGFTWFEFSGVEPNPSVETLNKAVEFIKENKIDFVLAVGGGSVIDGSKYIVAASVYEGDGWDFLEGKTIEKALPLGAILTLPATGSESNPTAVISKYSTNEKRYFASPLVFPKFAVLDSTVMNSLDDRQLANGLVDAFVHTCEQYLTYPNSSLLHDGYAQTILKGLHTLAQDWQNRRTALWQENLMLLANQALNGFIGSGVPQDWATHMIGHELTAFYGLDHARSLAVVQPHLLRVMIKEKQEKLVQMGKEVFDMPHNYEMVIEAIEYMYHSIGVSTKLKEYNIDDKVVENVTKALEKHGMSKIGERGTITLEKVAQILELSMK</sequence>